<dbReference type="Gene3D" id="3.20.20.140">
    <property type="entry name" value="Metal-dependent hydrolases"/>
    <property type="match status" value="1"/>
</dbReference>
<evidence type="ECO:0000256" key="1">
    <source>
        <dbReference type="ARBA" id="ARBA00023239"/>
    </source>
</evidence>
<dbReference type="CDD" id="cd01292">
    <property type="entry name" value="metallo-dependent_hydrolases"/>
    <property type="match status" value="1"/>
</dbReference>
<dbReference type="GO" id="GO:0016831">
    <property type="term" value="F:carboxy-lyase activity"/>
    <property type="evidence" value="ECO:0007669"/>
    <property type="project" value="InterPro"/>
</dbReference>
<keyword evidence="3" id="KW-0378">Hydrolase</keyword>
<dbReference type="InterPro" id="IPR032466">
    <property type="entry name" value="Metal_Hydrolase"/>
</dbReference>
<name>A0A537KDR2_9BACT</name>
<accession>A0A537KDR2</accession>
<sequence>MPAWWLRKARPRCCCRVPRTRGPGSSFRPCCRRAMIIDCELYYHGPNEPVGGTVFGLEQLDALCRDAGVDQAVLMPAPTFLPRNRLVADALAAAPQSRGRFVGCALVNPHFGEEAVGELARAVREWGFRAAKLMPTLHAVGLIGPLAHPTMRKAQELGIPVTIHSGGSPAHPLEIGALAEAFPAVPVIMDHMGYRNHVGAAIAAAKRAPNLYLMTTAVMEPHCIRDAVREVGAHRVVFGSNGPAVRPSTQILVIKQAELAPADERKVLGENAARLLRLS</sequence>
<reference evidence="3 4" key="1">
    <citation type="journal article" date="2019" name="Nat. Microbiol.">
        <title>Mediterranean grassland soil C-N compound turnover is dependent on rainfall and depth, and is mediated by genomically divergent microorganisms.</title>
        <authorList>
            <person name="Diamond S."/>
            <person name="Andeer P.F."/>
            <person name="Li Z."/>
            <person name="Crits-Christoph A."/>
            <person name="Burstein D."/>
            <person name="Anantharaman K."/>
            <person name="Lane K.R."/>
            <person name="Thomas B.C."/>
            <person name="Pan C."/>
            <person name="Northen T.R."/>
            <person name="Banfield J.F."/>
        </authorList>
    </citation>
    <scope>NUCLEOTIDE SEQUENCE [LARGE SCALE GENOMIC DNA]</scope>
    <source>
        <strain evidence="3">NP_3</strain>
    </source>
</reference>
<comment type="caution">
    <text evidence="3">The sequence shown here is derived from an EMBL/GenBank/DDBJ whole genome shotgun (WGS) entry which is preliminary data.</text>
</comment>
<evidence type="ECO:0000313" key="4">
    <source>
        <dbReference type="Proteomes" id="UP000318509"/>
    </source>
</evidence>
<dbReference type="AlphaFoldDB" id="A0A537KDR2"/>
<protein>
    <submittedName>
        <fullName evidence="3">Amidohydrolase</fullName>
    </submittedName>
</protein>
<dbReference type="PANTHER" id="PTHR21240:SF28">
    <property type="entry name" value="ISO-OROTATE DECARBOXYLASE (EUROFUNG)"/>
    <property type="match status" value="1"/>
</dbReference>
<dbReference type="GO" id="GO:0016787">
    <property type="term" value="F:hydrolase activity"/>
    <property type="evidence" value="ECO:0007669"/>
    <property type="project" value="UniProtKB-KW"/>
</dbReference>
<dbReference type="GO" id="GO:0005737">
    <property type="term" value="C:cytoplasm"/>
    <property type="evidence" value="ECO:0007669"/>
    <property type="project" value="TreeGrafter"/>
</dbReference>
<dbReference type="Proteomes" id="UP000318509">
    <property type="component" value="Unassembled WGS sequence"/>
</dbReference>
<dbReference type="EMBL" id="VBAK01000014">
    <property type="protein sequence ID" value="TMI93874.1"/>
    <property type="molecule type" value="Genomic_DNA"/>
</dbReference>
<evidence type="ECO:0000259" key="2">
    <source>
        <dbReference type="Pfam" id="PF04909"/>
    </source>
</evidence>
<evidence type="ECO:0000313" key="3">
    <source>
        <dbReference type="EMBL" id="TMI93874.1"/>
    </source>
</evidence>
<dbReference type="GO" id="GO:0019748">
    <property type="term" value="P:secondary metabolic process"/>
    <property type="evidence" value="ECO:0007669"/>
    <property type="project" value="TreeGrafter"/>
</dbReference>
<dbReference type="InterPro" id="IPR032465">
    <property type="entry name" value="ACMSD"/>
</dbReference>
<gene>
    <name evidence="3" type="ORF">E6H00_00590</name>
</gene>
<dbReference type="Pfam" id="PF04909">
    <property type="entry name" value="Amidohydro_2"/>
    <property type="match status" value="1"/>
</dbReference>
<dbReference type="InterPro" id="IPR006680">
    <property type="entry name" value="Amidohydro-rel"/>
</dbReference>
<proteinExistence type="predicted"/>
<keyword evidence="1" id="KW-0456">Lyase</keyword>
<dbReference type="SUPFAM" id="SSF51556">
    <property type="entry name" value="Metallo-dependent hydrolases"/>
    <property type="match status" value="1"/>
</dbReference>
<organism evidence="3 4">
    <name type="scientific">Candidatus Segetimicrobium genomatis</name>
    <dbReference type="NCBI Taxonomy" id="2569760"/>
    <lineage>
        <taxon>Bacteria</taxon>
        <taxon>Bacillati</taxon>
        <taxon>Candidatus Sysuimicrobiota</taxon>
        <taxon>Candidatus Sysuimicrobiia</taxon>
        <taxon>Candidatus Sysuimicrobiales</taxon>
        <taxon>Candidatus Segetimicrobiaceae</taxon>
        <taxon>Candidatus Segetimicrobium</taxon>
    </lineage>
</organism>
<dbReference type="PANTHER" id="PTHR21240">
    <property type="entry name" value="2-AMINO-3-CARBOXYLMUCONATE-6-SEMIALDEHYDE DECARBOXYLASE"/>
    <property type="match status" value="1"/>
</dbReference>
<feature type="domain" description="Amidohydrolase-related" evidence="2">
    <location>
        <begin position="53"/>
        <end position="278"/>
    </location>
</feature>